<dbReference type="SUPFAM" id="SSF52733">
    <property type="entry name" value="Nicotinate mononucleotide:5,6-dimethylbenzimidazole phosphoribosyltransferase (CobT)"/>
    <property type="match status" value="1"/>
</dbReference>
<dbReference type="InterPro" id="IPR036087">
    <property type="entry name" value="Nict_dMeBzImd_PRibTrfase_sf"/>
</dbReference>
<evidence type="ECO:0000256" key="3">
    <source>
        <dbReference type="ARBA" id="ARBA00011991"/>
    </source>
</evidence>
<protein>
    <recommendedName>
        <fullName evidence="4 9">Nicotinate-nucleotide--dimethylbenzimidazole phosphoribosyltransferase</fullName>
        <ecNumber evidence="3 9">2.4.2.21</ecNumber>
    </recommendedName>
</protein>
<dbReference type="CDD" id="cd02439">
    <property type="entry name" value="DMB-PRT_CobT"/>
    <property type="match status" value="1"/>
</dbReference>
<evidence type="ECO:0000256" key="5">
    <source>
        <dbReference type="ARBA" id="ARBA00022573"/>
    </source>
</evidence>
<comment type="caution">
    <text evidence="10">The sequence shown here is derived from an EMBL/GenBank/DDBJ whole genome shotgun (WGS) entry which is preliminary data.</text>
</comment>
<evidence type="ECO:0000256" key="6">
    <source>
        <dbReference type="ARBA" id="ARBA00022676"/>
    </source>
</evidence>
<comment type="catalytic activity">
    <reaction evidence="8">
        <text>5,6-dimethylbenzimidazole + nicotinate beta-D-ribonucleotide = alpha-ribazole 5'-phosphate + nicotinate + H(+)</text>
        <dbReference type="Rhea" id="RHEA:11196"/>
        <dbReference type="ChEBI" id="CHEBI:15378"/>
        <dbReference type="ChEBI" id="CHEBI:15890"/>
        <dbReference type="ChEBI" id="CHEBI:32544"/>
        <dbReference type="ChEBI" id="CHEBI:57502"/>
        <dbReference type="ChEBI" id="CHEBI:57918"/>
        <dbReference type="EC" id="2.4.2.21"/>
    </reaction>
</comment>
<dbReference type="PANTHER" id="PTHR43463:SF1">
    <property type="entry name" value="NICOTINATE-NUCLEOTIDE--DIMETHYLBENZIMIDAZOLE PHOSPHORIBOSYLTRANSFERASE"/>
    <property type="match status" value="1"/>
</dbReference>
<reference evidence="10 11" key="1">
    <citation type="submission" date="2018-02" db="EMBL/GenBank/DDBJ databases">
        <title>novel marine gammaproteobacteria from coastal saline agro ecosystem.</title>
        <authorList>
            <person name="Krishnan R."/>
            <person name="Ramesh Kumar N."/>
        </authorList>
    </citation>
    <scope>NUCLEOTIDE SEQUENCE [LARGE SCALE GENOMIC DNA]</scope>
    <source>
        <strain evidence="10 11">228</strain>
    </source>
</reference>
<dbReference type="Gene3D" id="3.40.50.10210">
    <property type="match status" value="1"/>
</dbReference>
<dbReference type="GO" id="GO:0009236">
    <property type="term" value="P:cobalamin biosynthetic process"/>
    <property type="evidence" value="ECO:0007669"/>
    <property type="project" value="UniProtKB-UniRule"/>
</dbReference>
<comment type="pathway">
    <text evidence="1">Nucleoside biosynthesis; alpha-ribazole biosynthesis; alpha-ribazole from 5,6-dimethylbenzimidazole: step 1/2.</text>
</comment>
<gene>
    <name evidence="10" type="primary">cobT</name>
    <name evidence="10" type="ORF">C4K68_03460</name>
</gene>
<evidence type="ECO:0000256" key="8">
    <source>
        <dbReference type="ARBA" id="ARBA00047340"/>
    </source>
</evidence>
<evidence type="ECO:0000256" key="9">
    <source>
        <dbReference type="NCBIfam" id="TIGR03160"/>
    </source>
</evidence>
<dbReference type="GO" id="GO:0008939">
    <property type="term" value="F:nicotinate-nucleotide-dimethylbenzimidazole phosphoribosyltransferase activity"/>
    <property type="evidence" value="ECO:0007669"/>
    <property type="project" value="UniProtKB-UniRule"/>
</dbReference>
<dbReference type="EMBL" id="PRLP01000012">
    <property type="protein sequence ID" value="PPC78579.1"/>
    <property type="molecule type" value="Genomic_DNA"/>
</dbReference>
<evidence type="ECO:0000313" key="11">
    <source>
        <dbReference type="Proteomes" id="UP000238196"/>
    </source>
</evidence>
<dbReference type="InterPro" id="IPR023195">
    <property type="entry name" value="Nict_dMeBzImd_PRibTrfase_N"/>
</dbReference>
<comment type="similarity">
    <text evidence="2">Belongs to the CobT family.</text>
</comment>
<organism evidence="10 11">
    <name type="scientific">Proteobacteria bacterium 228</name>
    <dbReference type="NCBI Taxonomy" id="2083153"/>
    <lineage>
        <taxon>Bacteria</taxon>
        <taxon>Pseudomonadati</taxon>
        <taxon>Pseudomonadota</taxon>
    </lineage>
</organism>
<evidence type="ECO:0000256" key="4">
    <source>
        <dbReference type="ARBA" id="ARBA00015486"/>
    </source>
</evidence>
<evidence type="ECO:0000256" key="2">
    <source>
        <dbReference type="ARBA" id="ARBA00007110"/>
    </source>
</evidence>
<keyword evidence="7" id="KW-0808">Transferase</keyword>
<dbReference type="EC" id="2.4.2.21" evidence="3 9"/>
<dbReference type="Gene3D" id="1.10.1610.10">
    <property type="match status" value="1"/>
</dbReference>
<dbReference type="OrthoDB" id="9781491at2"/>
<accession>A0A2S5KVP1</accession>
<dbReference type="AlphaFoldDB" id="A0A2S5KVP1"/>
<dbReference type="Pfam" id="PF02277">
    <property type="entry name" value="DBI_PRT"/>
    <property type="match status" value="1"/>
</dbReference>
<dbReference type="InterPro" id="IPR017846">
    <property type="entry name" value="Nict_dMeBzImd_PRibTrfase_bact"/>
</dbReference>
<dbReference type="PANTHER" id="PTHR43463">
    <property type="entry name" value="NICOTINATE-NUCLEOTIDE--DIMETHYLBENZIMIDAZOLE PHOSPHORIBOSYLTRANSFERASE"/>
    <property type="match status" value="1"/>
</dbReference>
<keyword evidence="5" id="KW-0169">Cobalamin biosynthesis</keyword>
<proteinExistence type="inferred from homology"/>
<sequence>MSVPEARGAKVTDYWFEQASKSPKQIFRQQAEARQACLAKPLGSLGELEKVAVLLAAMQSTARPAIDPVHITVFAADHGVIDEGISSSHEKLTRERIRIFSRGGAAISILARTQGARFELVNVGARGQLEPMQGVLNRVVRQGTASFVDQVAMQEDECFKAMAIGRDRVDAAWESGCRLWLAGDIGSGATSAAAALAAACLGLKAEQVCGAGSGLDEDVLALKVARVAEALRYHQITSATAPLKVLQSLGGLEIAAQVGGFIRCAQLGLPAMVDGVVGSAAALLAVRIQPAVRQWLIFSHVSAEPAHEPLLAAMEARPLLNLNIRLGEGSGAAIALGVLRQACLLHNDMATVEEMEWDWAE</sequence>
<dbReference type="UniPathway" id="UPA00061">
    <property type="reaction ID" value="UER00516"/>
</dbReference>
<evidence type="ECO:0000256" key="1">
    <source>
        <dbReference type="ARBA" id="ARBA00005049"/>
    </source>
</evidence>
<evidence type="ECO:0000256" key="7">
    <source>
        <dbReference type="ARBA" id="ARBA00022679"/>
    </source>
</evidence>
<dbReference type="NCBIfam" id="NF000996">
    <property type="entry name" value="PRK00105.1"/>
    <property type="match status" value="1"/>
</dbReference>
<dbReference type="Proteomes" id="UP000238196">
    <property type="component" value="Unassembled WGS sequence"/>
</dbReference>
<keyword evidence="6 10" id="KW-0328">Glycosyltransferase</keyword>
<evidence type="ECO:0000313" key="10">
    <source>
        <dbReference type="EMBL" id="PPC78579.1"/>
    </source>
</evidence>
<dbReference type="NCBIfam" id="TIGR03160">
    <property type="entry name" value="cobT_DBIPRT"/>
    <property type="match status" value="1"/>
</dbReference>
<name>A0A2S5KVP1_9PROT</name>
<dbReference type="InterPro" id="IPR003200">
    <property type="entry name" value="Nict_dMeBzImd_PRibTrfase"/>
</dbReference>